<dbReference type="GO" id="GO:0008184">
    <property type="term" value="F:glycogen phosphorylase activity"/>
    <property type="evidence" value="ECO:0007669"/>
    <property type="project" value="InterPro"/>
</dbReference>
<comment type="function">
    <text evidence="9">Phosphorylase is an important allosteric enzyme in carbohydrate metabolism. Enzymes from different sources differ in their regulatory mechanisms and in their natural substrates. However, all known phosphorylases share catalytic and structural properties.</text>
</comment>
<dbReference type="GO" id="GO:0030170">
    <property type="term" value="F:pyridoxal phosphate binding"/>
    <property type="evidence" value="ECO:0007669"/>
    <property type="project" value="InterPro"/>
</dbReference>
<keyword evidence="11" id="KW-1185">Reference proteome</keyword>
<evidence type="ECO:0000256" key="9">
    <source>
        <dbReference type="ARBA" id="ARBA00025174"/>
    </source>
</evidence>
<keyword evidence="8" id="KW-0119">Carbohydrate metabolism</keyword>
<name>A0A937K3Y7_9CLOT</name>
<dbReference type="PANTHER" id="PTHR42655">
    <property type="entry name" value="GLYCOGEN PHOSPHORYLASE"/>
    <property type="match status" value="1"/>
</dbReference>
<dbReference type="SUPFAM" id="SSF53756">
    <property type="entry name" value="UDP-Glycosyltransferase/glycogen phosphorylase"/>
    <property type="match status" value="1"/>
</dbReference>
<evidence type="ECO:0000256" key="5">
    <source>
        <dbReference type="ARBA" id="ARBA00022676"/>
    </source>
</evidence>
<comment type="caution">
    <text evidence="10">The sequence shown here is derived from an EMBL/GenBank/DDBJ whole genome shotgun (WGS) entry which is preliminary data.</text>
</comment>
<evidence type="ECO:0000256" key="7">
    <source>
        <dbReference type="ARBA" id="ARBA00022898"/>
    </source>
</evidence>
<organism evidence="10 11">
    <name type="scientific">Clostridium paridis</name>
    <dbReference type="NCBI Taxonomy" id="2803863"/>
    <lineage>
        <taxon>Bacteria</taxon>
        <taxon>Bacillati</taxon>
        <taxon>Bacillota</taxon>
        <taxon>Clostridia</taxon>
        <taxon>Eubacteriales</taxon>
        <taxon>Clostridiaceae</taxon>
        <taxon>Clostridium</taxon>
    </lineage>
</organism>
<dbReference type="RefSeq" id="WP_202766363.1">
    <property type="nucleotide sequence ID" value="NZ_JAESWA010000017.1"/>
</dbReference>
<comment type="cofactor">
    <cofactor evidence="2">
        <name>pyridoxal 5'-phosphate</name>
        <dbReference type="ChEBI" id="CHEBI:597326"/>
    </cofactor>
</comment>
<dbReference type="EMBL" id="JAESWA010000017">
    <property type="protein sequence ID" value="MBL4930988.1"/>
    <property type="molecule type" value="Genomic_DNA"/>
</dbReference>
<dbReference type="Proteomes" id="UP000623681">
    <property type="component" value="Unassembled WGS sequence"/>
</dbReference>
<dbReference type="InterPro" id="IPR035090">
    <property type="entry name" value="Pyridoxal_P_attach_site"/>
</dbReference>
<keyword evidence="5" id="KW-0328">Glycosyltransferase</keyword>
<dbReference type="EC" id="2.4.1.1" evidence="4"/>
<sequence>MKKLPSVAYFCMEYALDTEMRTYAGGLGILAGDYLKGAKEYNYPIAGIGINWKQGYSDQVIGADNKPYDAYHNYKYDFLKDTGVKVTVKIRQRDVVCKVWLVDKYDNAPIYLLDTDLPENEDAWITGQLYGWFGEERIAQEMVLGIGGVKALRALGIETDIYHFNEGHALFAGFELIREKMDRGLTFKDALKKTKEEIVFTTHTPIIQGNESHYIDRLMYMGANCGLTIEQLIEIGGSPFNMTVGGLRLSKISNGVAQLHKDTANKMWKNVEGKSDIIGITNAIHLKTWVDERMLKAAEDFNIDEDSKNNIWNAHMFNKEALIEFVYERNGVKLDKDKLLIGFSRRAAPYKRSNLIFSDKEIIEPLLKAGKIQIVFSGKAHPLDDTGKEIVENIVKMSKIYPNSVVFLENYDMTIGKMLTRGSDIWLNNPRRPLEASGTSGMKAAMNGVINCSILDGWWPEACEDGVNGWQFGDGFESEDFKELDEHDKDALYKVLLEKVIPTYYDNREKWINMMVASINSTKKYFSVERMLKEYYELMYQK</sequence>
<dbReference type="PROSITE" id="PS00102">
    <property type="entry name" value="PHOSPHORYLASE"/>
    <property type="match status" value="1"/>
</dbReference>
<dbReference type="NCBIfam" id="TIGR02094">
    <property type="entry name" value="more_P_ylases"/>
    <property type="match status" value="1"/>
</dbReference>
<evidence type="ECO:0000256" key="4">
    <source>
        <dbReference type="ARBA" id="ARBA00012591"/>
    </source>
</evidence>
<comment type="catalytic activity">
    <reaction evidence="1">
        <text>[(1-&gt;4)-alpha-D-glucosyl](n) + phosphate = [(1-&gt;4)-alpha-D-glucosyl](n-1) + alpha-D-glucose 1-phosphate</text>
        <dbReference type="Rhea" id="RHEA:41732"/>
        <dbReference type="Rhea" id="RHEA-COMP:9584"/>
        <dbReference type="Rhea" id="RHEA-COMP:9586"/>
        <dbReference type="ChEBI" id="CHEBI:15444"/>
        <dbReference type="ChEBI" id="CHEBI:43474"/>
        <dbReference type="ChEBI" id="CHEBI:58601"/>
        <dbReference type="EC" id="2.4.1.1"/>
    </reaction>
</comment>
<gene>
    <name evidence="10" type="primary">glgP</name>
    <name evidence="10" type="ORF">JK634_04160</name>
</gene>
<dbReference type="PANTHER" id="PTHR42655:SF1">
    <property type="entry name" value="GLYCOGEN PHOSPHORYLASE"/>
    <property type="match status" value="1"/>
</dbReference>
<evidence type="ECO:0000256" key="6">
    <source>
        <dbReference type="ARBA" id="ARBA00022679"/>
    </source>
</evidence>
<keyword evidence="6" id="KW-0808">Transferase</keyword>
<accession>A0A937K3Y7</accession>
<evidence type="ECO:0000256" key="2">
    <source>
        <dbReference type="ARBA" id="ARBA00001933"/>
    </source>
</evidence>
<dbReference type="Gene3D" id="3.40.50.2000">
    <property type="entry name" value="Glycogen Phosphorylase B"/>
    <property type="match status" value="3"/>
</dbReference>
<evidence type="ECO:0000256" key="8">
    <source>
        <dbReference type="ARBA" id="ARBA00023277"/>
    </source>
</evidence>
<dbReference type="GO" id="GO:0005975">
    <property type="term" value="P:carbohydrate metabolic process"/>
    <property type="evidence" value="ECO:0007669"/>
    <property type="project" value="InterPro"/>
</dbReference>
<dbReference type="InterPro" id="IPR011834">
    <property type="entry name" value="Agluc_phsphrylas"/>
</dbReference>
<protein>
    <recommendedName>
        <fullName evidence="4">glycogen phosphorylase</fullName>
        <ecNumber evidence="4">2.4.1.1</ecNumber>
    </recommendedName>
</protein>
<comment type="similarity">
    <text evidence="3">Belongs to the glycogen phosphorylase family.</text>
</comment>
<dbReference type="Pfam" id="PF00343">
    <property type="entry name" value="Phosphorylase"/>
    <property type="match status" value="1"/>
</dbReference>
<proteinExistence type="inferred from homology"/>
<evidence type="ECO:0000313" key="10">
    <source>
        <dbReference type="EMBL" id="MBL4930988.1"/>
    </source>
</evidence>
<evidence type="ECO:0000256" key="1">
    <source>
        <dbReference type="ARBA" id="ARBA00001275"/>
    </source>
</evidence>
<dbReference type="InterPro" id="IPR052182">
    <property type="entry name" value="Glycogen/Maltodextrin_Phosph"/>
</dbReference>
<evidence type="ECO:0000256" key="3">
    <source>
        <dbReference type="ARBA" id="ARBA00006047"/>
    </source>
</evidence>
<reference evidence="10" key="1">
    <citation type="submission" date="2021-01" db="EMBL/GenBank/DDBJ databases">
        <title>Genome public.</title>
        <authorList>
            <person name="Liu C."/>
            <person name="Sun Q."/>
        </authorList>
    </citation>
    <scope>NUCLEOTIDE SEQUENCE</scope>
    <source>
        <strain evidence="10">YIM B02565</strain>
    </source>
</reference>
<dbReference type="InterPro" id="IPR000811">
    <property type="entry name" value="Glyco_trans_35"/>
</dbReference>
<dbReference type="AlphaFoldDB" id="A0A937K3Y7"/>
<evidence type="ECO:0000313" key="11">
    <source>
        <dbReference type="Proteomes" id="UP000623681"/>
    </source>
</evidence>
<keyword evidence="7" id="KW-0663">Pyridoxal phosphate</keyword>